<dbReference type="EMBL" id="BONZ01000055">
    <property type="protein sequence ID" value="GIH17540.1"/>
    <property type="molecule type" value="Genomic_DNA"/>
</dbReference>
<evidence type="ECO:0008006" key="4">
    <source>
        <dbReference type="Google" id="ProtNLM"/>
    </source>
</evidence>
<proteinExistence type="predicted"/>
<feature type="region of interest" description="Disordered" evidence="1">
    <location>
        <begin position="1"/>
        <end position="39"/>
    </location>
</feature>
<dbReference type="AlphaFoldDB" id="A0A8J3QXF9"/>
<dbReference type="InterPro" id="IPR007995">
    <property type="entry name" value="DUF742"/>
</dbReference>
<evidence type="ECO:0000313" key="2">
    <source>
        <dbReference type="EMBL" id="GIH17540.1"/>
    </source>
</evidence>
<protein>
    <recommendedName>
        <fullName evidence="4">DUF742 domain-containing protein</fullName>
    </recommendedName>
</protein>
<feature type="compositionally biased region" description="Pro residues" evidence="1">
    <location>
        <begin position="1"/>
        <end position="14"/>
    </location>
</feature>
<comment type="caution">
    <text evidence="2">The sequence shown here is derived from an EMBL/GenBank/DDBJ whole genome shotgun (WGS) entry which is preliminary data.</text>
</comment>
<accession>A0A8J3QXF9</accession>
<organism evidence="2 3">
    <name type="scientific">Rugosimonospora africana</name>
    <dbReference type="NCBI Taxonomy" id="556532"/>
    <lineage>
        <taxon>Bacteria</taxon>
        <taxon>Bacillati</taxon>
        <taxon>Actinomycetota</taxon>
        <taxon>Actinomycetes</taxon>
        <taxon>Micromonosporales</taxon>
        <taxon>Micromonosporaceae</taxon>
        <taxon>Rugosimonospora</taxon>
    </lineage>
</organism>
<evidence type="ECO:0000256" key="1">
    <source>
        <dbReference type="SAM" id="MobiDB-lite"/>
    </source>
</evidence>
<dbReference type="PANTHER" id="PTHR36221:SF1">
    <property type="entry name" value="DUF742 DOMAIN-CONTAINING PROTEIN"/>
    <property type="match status" value="1"/>
</dbReference>
<name>A0A8J3QXF9_9ACTN</name>
<gene>
    <name evidence="2" type="ORF">Raf01_57120</name>
</gene>
<dbReference type="Proteomes" id="UP000642748">
    <property type="component" value="Unassembled WGS sequence"/>
</dbReference>
<evidence type="ECO:0000313" key="3">
    <source>
        <dbReference type="Proteomes" id="UP000642748"/>
    </source>
</evidence>
<dbReference type="Pfam" id="PF05331">
    <property type="entry name" value="DUF742"/>
    <property type="match status" value="1"/>
</dbReference>
<dbReference type="PANTHER" id="PTHR36221">
    <property type="entry name" value="DUF742 DOMAIN-CONTAINING PROTEIN"/>
    <property type="match status" value="1"/>
</dbReference>
<sequence>MSEPGPRLPDPRMIPPMREAVAVPSAQQPTAGNDAEQDPSDAALADATLVRPFLVTGGRTRPLRDGLRIETMVSALPAALSAPLRFELRRIVELCQSPHSVAEVAVRLEVPLGVVRVLIADLVSSGYVTCTESAEIPIDVIERIRDRVRAL</sequence>
<reference evidence="2" key="1">
    <citation type="submission" date="2021-01" db="EMBL/GenBank/DDBJ databases">
        <title>Whole genome shotgun sequence of Rugosimonospora africana NBRC 104875.</title>
        <authorList>
            <person name="Komaki H."/>
            <person name="Tamura T."/>
        </authorList>
    </citation>
    <scope>NUCLEOTIDE SEQUENCE</scope>
    <source>
        <strain evidence="2">NBRC 104875</strain>
    </source>
</reference>
<keyword evidence="3" id="KW-1185">Reference proteome</keyword>